<dbReference type="RefSeq" id="WP_013345178.1">
    <property type="nucleotide sequence ID" value="NC_014541.1"/>
</dbReference>
<dbReference type="CDD" id="cd00158">
    <property type="entry name" value="RHOD"/>
    <property type="match status" value="1"/>
</dbReference>
<dbReference type="Gene3D" id="3.40.250.10">
    <property type="entry name" value="Rhodanese-like domain"/>
    <property type="match status" value="1"/>
</dbReference>
<evidence type="ECO:0000313" key="4">
    <source>
        <dbReference type="Proteomes" id="UP000006683"/>
    </source>
</evidence>
<dbReference type="InterPro" id="IPR001763">
    <property type="entry name" value="Rhodanese-like_dom"/>
</dbReference>
<gene>
    <name evidence="3" type="ordered locus">Fbal_1668</name>
</gene>
<dbReference type="Pfam" id="PF00581">
    <property type="entry name" value="Rhodanese"/>
    <property type="match status" value="1"/>
</dbReference>
<protein>
    <submittedName>
        <fullName evidence="3">Rhodanese domain protein</fullName>
    </submittedName>
</protein>
<feature type="chain" id="PRO_5003151604" evidence="1">
    <location>
        <begin position="22"/>
        <end position="140"/>
    </location>
</feature>
<dbReference type="OrthoDB" id="6399656at2"/>
<dbReference type="EMBL" id="CP002209">
    <property type="protein sequence ID" value="ADN75872.1"/>
    <property type="molecule type" value="Genomic_DNA"/>
</dbReference>
<proteinExistence type="predicted"/>
<dbReference type="GeneID" id="67181876"/>
<keyword evidence="4" id="KW-1185">Reference proteome</keyword>
<dbReference type="HOGENOM" id="CLU_136831_0_0_6"/>
<evidence type="ECO:0000259" key="2">
    <source>
        <dbReference type="PROSITE" id="PS50206"/>
    </source>
</evidence>
<feature type="signal peptide" evidence="1">
    <location>
        <begin position="1"/>
        <end position="21"/>
    </location>
</feature>
<reference evidence="3 4" key="1">
    <citation type="journal article" date="2010" name="Stand. Genomic Sci.">
        <title>Complete genome sequence of Ferrimonas balearica type strain (PAT).</title>
        <authorList>
            <person name="Nolan M."/>
            <person name="Sikorski J."/>
            <person name="Davenport K."/>
            <person name="Lucas S."/>
            <person name="Glavina Del Rio T."/>
            <person name="Tice H."/>
            <person name="Cheng J."/>
            <person name="Goodwin L."/>
            <person name="Pitluck S."/>
            <person name="Liolios K."/>
            <person name="Ivanova N."/>
            <person name="Mavromatis K."/>
            <person name="Ovchinnikova G."/>
            <person name="Pati A."/>
            <person name="Chen A."/>
            <person name="Palaniappan K."/>
            <person name="Land M."/>
            <person name="Hauser L."/>
            <person name="Chang Y."/>
            <person name="Jeffries C."/>
            <person name="Tapia R."/>
            <person name="Brettin T."/>
            <person name="Detter J."/>
            <person name="Han C."/>
            <person name="Yasawong M."/>
            <person name="Rohde M."/>
            <person name="Tindall B."/>
            <person name="Goker M."/>
            <person name="Woyke T."/>
            <person name="Bristow J."/>
            <person name="Eisen J."/>
            <person name="Markowitz V."/>
            <person name="Hugenholtz P."/>
            <person name="Kyrpides N."/>
            <person name="Klenk H."/>
            <person name="Lapidus A."/>
        </authorList>
    </citation>
    <scope>NUCLEOTIDE SEQUENCE [LARGE SCALE GENOMIC DNA]</scope>
    <source>
        <strain evidence="4">DSM 9799 / CCM 4581 / KCTC 23876 / PAT</strain>
    </source>
</reference>
<evidence type="ECO:0000313" key="3">
    <source>
        <dbReference type="EMBL" id="ADN75872.1"/>
    </source>
</evidence>
<evidence type="ECO:0000256" key="1">
    <source>
        <dbReference type="SAM" id="SignalP"/>
    </source>
</evidence>
<dbReference type="Proteomes" id="UP000006683">
    <property type="component" value="Chromosome"/>
</dbReference>
<dbReference type="STRING" id="550540.Fbal_1668"/>
<feature type="domain" description="Rhodanese" evidence="2">
    <location>
        <begin position="50"/>
        <end position="139"/>
    </location>
</feature>
<dbReference type="InterPro" id="IPR036873">
    <property type="entry name" value="Rhodanese-like_dom_sf"/>
</dbReference>
<dbReference type="SUPFAM" id="SSF52821">
    <property type="entry name" value="Rhodanese/Cell cycle control phosphatase"/>
    <property type="match status" value="1"/>
</dbReference>
<organism evidence="3 4">
    <name type="scientific">Ferrimonas balearica (strain DSM 9799 / CCM 4581 / KCTC 23876 / PAT)</name>
    <dbReference type="NCBI Taxonomy" id="550540"/>
    <lineage>
        <taxon>Bacteria</taxon>
        <taxon>Pseudomonadati</taxon>
        <taxon>Pseudomonadota</taxon>
        <taxon>Gammaproteobacteria</taxon>
        <taxon>Alteromonadales</taxon>
        <taxon>Ferrimonadaceae</taxon>
        <taxon>Ferrimonas</taxon>
    </lineage>
</organism>
<dbReference type="SMART" id="SM00450">
    <property type="entry name" value="RHOD"/>
    <property type="match status" value="1"/>
</dbReference>
<accession>E1SQS4</accession>
<keyword evidence="1" id="KW-0732">Signal</keyword>
<name>E1SQS4_FERBD</name>
<sequence>MTKLIRAIALLCCCAIPMAMAGAGGEMRPAPVYDTEINYMSLAQAEQRLGHPGVRFYDVNVLEIWADGYIPGAIHFFVDNWKDLLPEDKGTEMIFYCANRLCNASEIAAHAVKAMGYTNVSQMPDGIFGWKMSGRAVEKP</sequence>
<dbReference type="eggNOG" id="COG0607">
    <property type="taxonomic scope" value="Bacteria"/>
</dbReference>
<dbReference type="PROSITE" id="PS50206">
    <property type="entry name" value="RHODANESE_3"/>
    <property type="match status" value="1"/>
</dbReference>
<dbReference type="AlphaFoldDB" id="E1SQS4"/>
<dbReference type="KEGG" id="fbl:Fbal_1668"/>